<dbReference type="Pfam" id="PF01095">
    <property type="entry name" value="Pectinesterase"/>
    <property type="match status" value="1"/>
</dbReference>
<proteinExistence type="inferred from homology"/>
<dbReference type="InterPro" id="IPR006501">
    <property type="entry name" value="Pectinesterase_inhib_dom"/>
</dbReference>
<comment type="pathway">
    <text evidence="2">Glycan metabolism; pectin degradation; 2-dehydro-3-deoxy-D-gluconate from pectin: step 1/5.</text>
</comment>
<keyword evidence="6" id="KW-0134">Cell wall</keyword>
<keyword evidence="12" id="KW-0732">Signal</keyword>
<comment type="similarity">
    <text evidence="4">In the C-terminal section; belongs to the pectinesterase family.</text>
</comment>
<evidence type="ECO:0000313" key="15">
    <source>
        <dbReference type="Proteomes" id="UP001152523"/>
    </source>
</evidence>
<reference evidence="14" key="1">
    <citation type="submission" date="2022-07" db="EMBL/GenBank/DDBJ databases">
        <authorList>
            <person name="Macas J."/>
            <person name="Novak P."/>
            <person name="Neumann P."/>
        </authorList>
    </citation>
    <scope>NUCLEOTIDE SEQUENCE</scope>
</reference>
<keyword evidence="10" id="KW-0961">Cell wall biogenesis/degradation</keyword>
<dbReference type="GO" id="GO:0004857">
    <property type="term" value="F:enzyme inhibitor activity"/>
    <property type="evidence" value="ECO:0007669"/>
    <property type="project" value="InterPro"/>
</dbReference>
<evidence type="ECO:0000259" key="13">
    <source>
        <dbReference type="SMART" id="SM00856"/>
    </source>
</evidence>
<evidence type="ECO:0000256" key="5">
    <source>
        <dbReference type="ARBA" id="ARBA00013229"/>
    </source>
</evidence>
<dbReference type="CDD" id="cd15798">
    <property type="entry name" value="PMEI-like_3"/>
    <property type="match status" value="1"/>
</dbReference>
<evidence type="ECO:0000256" key="9">
    <source>
        <dbReference type="ARBA" id="ARBA00023085"/>
    </source>
</evidence>
<keyword evidence="9" id="KW-0063">Aspartyl esterase</keyword>
<evidence type="ECO:0000256" key="11">
    <source>
        <dbReference type="ARBA" id="ARBA00047928"/>
    </source>
</evidence>
<comment type="catalytic activity">
    <reaction evidence="11">
        <text>[(1-&gt;4)-alpha-D-galacturonosyl methyl ester](n) + n H2O = [(1-&gt;4)-alpha-D-galacturonosyl](n) + n methanol + n H(+)</text>
        <dbReference type="Rhea" id="RHEA:22380"/>
        <dbReference type="Rhea" id="RHEA-COMP:14570"/>
        <dbReference type="Rhea" id="RHEA-COMP:14573"/>
        <dbReference type="ChEBI" id="CHEBI:15377"/>
        <dbReference type="ChEBI" id="CHEBI:15378"/>
        <dbReference type="ChEBI" id="CHEBI:17790"/>
        <dbReference type="ChEBI" id="CHEBI:140522"/>
        <dbReference type="ChEBI" id="CHEBI:140523"/>
        <dbReference type="EC" id="3.1.1.11"/>
    </reaction>
</comment>
<feature type="chain" id="PRO_5043583647" description="pectinesterase" evidence="12">
    <location>
        <begin position="23"/>
        <end position="538"/>
    </location>
</feature>
<evidence type="ECO:0000256" key="1">
    <source>
        <dbReference type="ARBA" id="ARBA00004191"/>
    </source>
</evidence>
<name>A0AAV0G4Q5_9ASTE</name>
<dbReference type="SUPFAM" id="SSF51126">
    <property type="entry name" value="Pectin lyase-like"/>
    <property type="match status" value="1"/>
</dbReference>
<dbReference type="InterPro" id="IPR011050">
    <property type="entry name" value="Pectin_lyase_fold/virulence"/>
</dbReference>
<dbReference type="GO" id="GO:0042545">
    <property type="term" value="P:cell wall modification"/>
    <property type="evidence" value="ECO:0007669"/>
    <property type="project" value="InterPro"/>
</dbReference>
<evidence type="ECO:0000256" key="8">
    <source>
        <dbReference type="ARBA" id="ARBA00022801"/>
    </source>
</evidence>
<keyword evidence="8" id="KW-0378">Hydrolase</keyword>
<dbReference type="NCBIfam" id="TIGR01614">
    <property type="entry name" value="PME_inhib"/>
    <property type="match status" value="1"/>
</dbReference>
<evidence type="ECO:0000256" key="3">
    <source>
        <dbReference type="ARBA" id="ARBA00006027"/>
    </source>
</evidence>
<dbReference type="AlphaFoldDB" id="A0AAV0G4Q5"/>
<comment type="caution">
    <text evidence="14">The sequence shown here is derived from an EMBL/GenBank/DDBJ whole genome shotgun (WGS) entry which is preliminary data.</text>
</comment>
<feature type="domain" description="Pectinesterase inhibitor" evidence="13">
    <location>
        <begin position="27"/>
        <end position="176"/>
    </location>
</feature>
<dbReference type="EMBL" id="CAMAPF010001045">
    <property type="protein sequence ID" value="CAH9142874.1"/>
    <property type="molecule type" value="Genomic_DNA"/>
</dbReference>
<comment type="similarity">
    <text evidence="3">In the N-terminal section; belongs to the PMEI family.</text>
</comment>
<dbReference type="Gene3D" id="1.20.140.40">
    <property type="entry name" value="Invertase/pectin methylesterase inhibitor family protein"/>
    <property type="match status" value="1"/>
</dbReference>
<evidence type="ECO:0000256" key="2">
    <source>
        <dbReference type="ARBA" id="ARBA00005184"/>
    </source>
</evidence>
<protein>
    <recommendedName>
        <fullName evidence="5">pectinesterase</fullName>
        <ecNumber evidence="5">3.1.1.11</ecNumber>
    </recommendedName>
</protein>
<dbReference type="SUPFAM" id="SSF101148">
    <property type="entry name" value="Plant invertase/pectin methylesterase inhibitor"/>
    <property type="match status" value="1"/>
</dbReference>
<dbReference type="EC" id="3.1.1.11" evidence="5"/>
<dbReference type="GO" id="GO:0030599">
    <property type="term" value="F:pectinesterase activity"/>
    <property type="evidence" value="ECO:0007669"/>
    <property type="project" value="UniProtKB-EC"/>
</dbReference>
<evidence type="ECO:0000256" key="4">
    <source>
        <dbReference type="ARBA" id="ARBA00007786"/>
    </source>
</evidence>
<evidence type="ECO:0000256" key="12">
    <source>
        <dbReference type="SAM" id="SignalP"/>
    </source>
</evidence>
<comment type="subcellular location">
    <subcellularLocation>
        <location evidence="1">Secreted</location>
        <location evidence="1">Cell wall</location>
    </subcellularLocation>
</comment>
<dbReference type="PANTHER" id="PTHR31707">
    <property type="entry name" value="PECTINESTERASE"/>
    <property type="match status" value="1"/>
</dbReference>
<dbReference type="InterPro" id="IPR000070">
    <property type="entry name" value="Pectinesterase_cat"/>
</dbReference>
<dbReference type="InterPro" id="IPR012334">
    <property type="entry name" value="Pectin_lyas_fold"/>
</dbReference>
<dbReference type="InterPro" id="IPR035513">
    <property type="entry name" value="Invertase/methylesterase_inhib"/>
</dbReference>
<dbReference type="Gene3D" id="2.160.20.10">
    <property type="entry name" value="Single-stranded right-handed beta-helix, Pectin lyase-like"/>
    <property type="match status" value="1"/>
</dbReference>
<feature type="signal peptide" evidence="12">
    <location>
        <begin position="1"/>
        <end position="22"/>
    </location>
</feature>
<sequence>MAPHFCLAAIIIPSLFLALSSASTSQLPPSAVNACKVSSDPPTYESELATSGLKTSSDPTAVQIIHAAMKVSSDKLGTAKSKVEDIRKSSAGNHNMTVAADTCLELYGYVEHRAKSAGVALDGGEIKDARAWMSAAFAYQYDCWSALKYVNESSQVNDTMAYTWAHLLFTGDVLGMLANYDQKGGDTTLWGPTKTERNGFWEKTEYESGPAIVGGVPSGLTASVTVCKTNKQCNYQKVQDAVDAAPTWGRQKFVILIKAGLYEEIVRVPFNKTNVVFVGEGMGKTIITGDLNVGIQLKTTYHTPTVGVNGDGFMAKNLTIKNTAGIGAHQAVALRLDSDHSIIESCEFIGNQDTLYAHSLRQYYKDCHIQGNVDFIFGNSAAVFQDCTISVAPRQQHPEKADKATVTAHAKLIAAQTTGFVFLNSIINGTEDFMQFYAKQPEQFEGSCFLGRPWKEYSRTVFIDCTLGDLISREGWEIWDANSTLSNLYYGEVGSKNAAGKTVDTTKRVPWSSQIDSKNVPSFYPQNFIQASKWFSNS</sequence>
<evidence type="ECO:0000256" key="7">
    <source>
        <dbReference type="ARBA" id="ARBA00022525"/>
    </source>
</evidence>
<dbReference type="FunFam" id="2.160.20.10:FF:000029">
    <property type="entry name" value="Pectinesterase 4"/>
    <property type="match status" value="1"/>
</dbReference>
<dbReference type="Proteomes" id="UP001152523">
    <property type="component" value="Unassembled WGS sequence"/>
</dbReference>
<evidence type="ECO:0000256" key="10">
    <source>
        <dbReference type="ARBA" id="ARBA00023316"/>
    </source>
</evidence>
<evidence type="ECO:0000313" key="14">
    <source>
        <dbReference type="EMBL" id="CAH9142874.1"/>
    </source>
</evidence>
<organism evidence="14 15">
    <name type="scientific">Cuscuta epithymum</name>
    <dbReference type="NCBI Taxonomy" id="186058"/>
    <lineage>
        <taxon>Eukaryota</taxon>
        <taxon>Viridiplantae</taxon>
        <taxon>Streptophyta</taxon>
        <taxon>Embryophyta</taxon>
        <taxon>Tracheophyta</taxon>
        <taxon>Spermatophyta</taxon>
        <taxon>Magnoliopsida</taxon>
        <taxon>eudicotyledons</taxon>
        <taxon>Gunneridae</taxon>
        <taxon>Pentapetalae</taxon>
        <taxon>asterids</taxon>
        <taxon>lamiids</taxon>
        <taxon>Solanales</taxon>
        <taxon>Convolvulaceae</taxon>
        <taxon>Cuscuteae</taxon>
        <taxon>Cuscuta</taxon>
        <taxon>Cuscuta subgen. Cuscuta</taxon>
    </lineage>
</organism>
<dbReference type="SMART" id="SM00856">
    <property type="entry name" value="PMEI"/>
    <property type="match status" value="1"/>
</dbReference>
<accession>A0AAV0G4Q5</accession>
<dbReference type="Pfam" id="PF04043">
    <property type="entry name" value="PMEI"/>
    <property type="match status" value="1"/>
</dbReference>
<gene>
    <name evidence="14" type="ORF">CEPIT_LOCUS40236</name>
</gene>
<evidence type="ECO:0000256" key="6">
    <source>
        <dbReference type="ARBA" id="ARBA00022512"/>
    </source>
</evidence>
<keyword evidence="15" id="KW-1185">Reference proteome</keyword>
<keyword evidence="7" id="KW-0964">Secreted</keyword>